<dbReference type="InterPro" id="IPR053197">
    <property type="entry name" value="F-box_SCFL_complex_component"/>
</dbReference>
<sequence length="361" mass="41098">SQSLKQLSLTMDLSSARQYDSLRSFSYVFKGTSTLELPLLTTLHLEHVILRCDNKCIDLFSKCANLKNLTLAACGSLNFISVVAPQLKNLNITDFQYTRYLISGPNLVSLLFKGYHYLQLAANDYLSLKKANICVKYPKCAHEVLRLLQQLRNVKFLTLSLEIVELLSSSVELMPNQPSPFANLKNLKIHPEKDLLEVREHETVKMSAEVRGYLLDSAPSATYTMVSREELRAMYDTRLAQNLIKQLRRFLEKEKAGIETKMAKMHEQGKAPVDIDMSWKDLSMQIEKGKEKASVIISMLKDINQVLTSLPASNRATFQPSFSTLRAETDIVMKKITDCIKMDCDENQRRLSLCFHEFATT</sequence>
<gene>
    <name evidence="1" type="ORF">M8C21_022161</name>
</gene>
<comment type="caution">
    <text evidence="1">The sequence shown here is derived from an EMBL/GenBank/DDBJ whole genome shotgun (WGS) entry which is preliminary data.</text>
</comment>
<name>A0AAD5C1X5_AMBAR</name>
<protein>
    <submittedName>
        <fullName evidence="1">Uncharacterized protein</fullName>
    </submittedName>
</protein>
<dbReference type="PANTHER" id="PTHR34223">
    <property type="entry name" value="OS11G0201299 PROTEIN"/>
    <property type="match status" value="1"/>
</dbReference>
<dbReference type="AlphaFoldDB" id="A0AAD5C1X5"/>
<dbReference type="PANTHER" id="PTHR34223:SF101">
    <property type="entry name" value="F-BOX DOMAIN-CONTAINING PROTEIN"/>
    <property type="match status" value="1"/>
</dbReference>
<evidence type="ECO:0000313" key="1">
    <source>
        <dbReference type="EMBL" id="KAI7732833.1"/>
    </source>
</evidence>
<proteinExistence type="predicted"/>
<evidence type="ECO:0000313" key="2">
    <source>
        <dbReference type="Proteomes" id="UP001206925"/>
    </source>
</evidence>
<feature type="non-terminal residue" evidence="1">
    <location>
        <position position="1"/>
    </location>
</feature>
<reference evidence="1" key="1">
    <citation type="submission" date="2022-06" db="EMBL/GenBank/DDBJ databases">
        <title>Uncovering the hologenomic basis of an extraordinary plant invasion.</title>
        <authorList>
            <person name="Bieker V.C."/>
            <person name="Martin M.D."/>
            <person name="Gilbert T."/>
            <person name="Hodgins K."/>
            <person name="Battlay P."/>
            <person name="Petersen B."/>
            <person name="Wilson J."/>
        </authorList>
    </citation>
    <scope>NUCLEOTIDE SEQUENCE</scope>
    <source>
        <strain evidence="1">AA19_3_7</strain>
        <tissue evidence="1">Leaf</tissue>
    </source>
</reference>
<dbReference type="EMBL" id="JAMZMK010010140">
    <property type="protein sequence ID" value="KAI7732833.1"/>
    <property type="molecule type" value="Genomic_DNA"/>
</dbReference>
<keyword evidence="2" id="KW-1185">Reference proteome</keyword>
<accession>A0AAD5C1X5</accession>
<organism evidence="1 2">
    <name type="scientific">Ambrosia artemisiifolia</name>
    <name type="common">Common ragweed</name>
    <dbReference type="NCBI Taxonomy" id="4212"/>
    <lineage>
        <taxon>Eukaryota</taxon>
        <taxon>Viridiplantae</taxon>
        <taxon>Streptophyta</taxon>
        <taxon>Embryophyta</taxon>
        <taxon>Tracheophyta</taxon>
        <taxon>Spermatophyta</taxon>
        <taxon>Magnoliopsida</taxon>
        <taxon>eudicotyledons</taxon>
        <taxon>Gunneridae</taxon>
        <taxon>Pentapetalae</taxon>
        <taxon>asterids</taxon>
        <taxon>campanulids</taxon>
        <taxon>Asterales</taxon>
        <taxon>Asteraceae</taxon>
        <taxon>Asteroideae</taxon>
        <taxon>Heliantheae alliance</taxon>
        <taxon>Heliantheae</taxon>
        <taxon>Ambrosia</taxon>
    </lineage>
</organism>
<dbReference type="Proteomes" id="UP001206925">
    <property type="component" value="Unassembled WGS sequence"/>
</dbReference>